<gene>
    <name evidence="2" type="ORF">P168DRAFT_323919</name>
</gene>
<dbReference type="AlphaFoldDB" id="A0A2I1DG64"/>
<sequence length="346" mass="36445">MAATNVPKVMRAWQYSSIATTIENAIQLKELSLPLPPSGLGDDGILVKVYAASLNPADYKFPELPGFIAHRVVPVPATPLLDFSGTVAAVGAQVSDFRVGQRVFGRVAPTSWGALGEYLAVTSKDAMVVELPESVSFEAGSGLAVAAQTSYQCIAPYVQSGDKVFVNGGSGGTGVFAIQIAKVLGCHVITSCSDRNADFCRSLGADEVIDYTKDDVSAVLRSKGPVFTLVVDTVGSSPADLYTAADAYLKPTGRFMQIGVAISLAGIRSVMGRLLLPSILGGGKRKINLALTKDTPGELDLLVRWVAEGKVKVPLDEVFPFDKAPDAFAKLKTGRARGKIVVKIVD</sequence>
<dbReference type="SUPFAM" id="SSF50129">
    <property type="entry name" value="GroES-like"/>
    <property type="match status" value="1"/>
</dbReference>
<feature type="domain" description="Enoyl reductase (ER)" evidence="1">
    <location>
        <begin position="26"/>
        <end position="342"/>
    </location>
</feature>
<dbReference type="OrthoDB" id="201656at2759"/>
<dbReference type="Gene3D" id="3.40.50.720">
    <property type="entry name" value="NAD(P)-binding Rossmann-like Domain"/>
    <property type="match status" value="1"/>
</dbReference>
<dbReference type="Proteomes" id="UP000234254">
    <property type="component" value="Unassembled WGS sequence"/>
</dbReference>
<evidence type="ECO:0000313" key="3">
    <source>
        <dbReference type="Proteomes" id="UP000234254"/>
    </source>
</evidence>
<dbReference type="InterPro" id="IPR013154">
    <property type="entry name" value="ADH-like_N"/>
</dbReference>
<dbReference type="EMBL" id="MSFM01000001">
    <property type="protein sequence ID" value="PKY08865.1"/>
    <property type="molecule type" value="Genomic_DNA"/>
</dbReference>
<dbReference type="Pfam" id="PF08240">
    <property type="entry name" value="ADH_N"/>
    <property type="match status" value="1"/>
</dbReference>
<dbReference type="PANTHER" id="PTHR44013:SF1">
    <property type="entry name" value="ZINC-TYPE ALCOHOL DEHYDROGENASE-LIKE PROTEIN C16A3.02C"/>
    <property type="match status" value="1"/>
</dbReference>
<dbReference type="InterPro" id="IPR020843">
    <property type="entry name" value="ER"/>
</dbReference>
<dbReference type="RefSeq" id="XP_024697459.1">
    <property type="nucleotide sequence ID" value="XM_024840753.1"/>
</dbReference>
<dbReference type="CDD" id="cd08267">
    <property type="entry name" value="MDR1"/>
    <property type="match status" value="1"/>
</dbReference>
<reference evidence="2" key="1">
    <citation type="submission" date="2016-12" db="EMBL/GenBank/DDBJ databases">
        <title>The genomes of Aspergillus section Nigri reveals drivers in fungal speciation.</title>
        <authorList>
            <consortium name="DOE Joint Genome Institute"/>
            <person name="Vesth T.C."/>
            <person name="Nybo J."/>
            <person name="Theobald S."/>
            <person name="Brandl J."/>
            <person name="Frisvad J.C."/>
            <person name="Nielsen K.F."/>
            <person name="Lyhne E.K."/>
            <person name="Kogle M.E."/>
            <person name="Kuo A."/>
            <person name="Riley R."/>
            <person name="Clum A."/>
            <person name="Nolan M."/>
            <person name="Lipzen A."/>
            <person name="Salamov A."/>
            <person name="Henrissat B."/>
            <person name="Wiebenga A."/>
            <person name="De vries R.P."/>
            <person name="Grigoriev I.V."/>
            <person name="Mortensen U.H."/>
            <person name="Andersen M.R."/>
            <person name="Baker S.E."/>
        </authorList>
    </citation>
    <scope>NUCLEOTIDE SEQUENCE</scope>
    <source>
        <strain evidence="2">IBT 28561</strain>
    </source>
</reference>
<comment type="caution">
    <text evidence="2">The sequence shown here is derived from an EMBL/GenBank/DDBJ whole genome shotgun (WGS) entry which is preliminary data.</text>
</comment>
<dbReference type="GeneID" id="36548277"/>
<dbReference type="Gene3D" id="3.90.180.10">
    <property type="entry name" value="Medium-chain alcohol dehydrogenases, catalytic domain"/>
    <property type="match status" value="1"/>
</dbReference>
<dbReference type="VEuPathDB" id="FungiDB:P168DRAFT_323919"/>
<dbReference type="SUPFAM" id="SSF51735">
    <property type="entry name" value="NAD(P)-binding Rossmann-fold domains"/>
    <property type="match status" value="1"/>
</dbReference>
<name>A0A2I1DG64_ASPC2</name>
<organism evidence="2 3">
    <name type="scientific">Aspergillus campestris (strain IBT 28561)</name>
    <dbReference type="NCBI Taxonomy" id="1392248"/>
    <lineage>
        <taxon>Eukaryota</taxon>
        <taxon>Fungi</taxon>
        <taxon>Dikarya</taxon>
        <taxon>Ascomycota</taxon>
        <taxon>Pezizomycotina</taxon>
        <taxon>Eurotiomycetes</taxon>
        <taxon>Eurotiomycetidae</taxon>
        <taxon>Eurotiales</taxon>
        <taxon>Aspergillaceae</taxon>
        <taxon>Aspergillus</taxon>
        <taxon>Aspergillus subgen. Circumdati</taxon>
    </lineage>
</organism>
<dbReference type="InterPro" id="IPR052733">
    <property type="entry name" value="Chloroplast_QOR"/>
</dbReference>
<dbReference type="SMART" id="SM00829">
    <property type="entry name" value="PKS_ER"/>
    <property type="match status" value="1"/>
</dbReference>
<accession>A0A2I1DG64</accession>
<dbReference type="InterPro" id="IPR011032">
    <property type="entry name" value="GroES-like_sf"/>
</dbReference>
<proteinExistence type="predicted"/>
<dbReference type="Pfam" id="PF13602">
    <property type="entry name" value="ADH_zinc_N_2"/>
    <property type="match status" value="1"/>
</dbReference>
<keyword evidence="3" id="KW-1185">Reference proteome</keyword>
<evidence type="ECO:0000259" key="1">
    <source>
        <dbReference type="SMART" id="SM00829"/>
    </source>
</evidence>
<protein>
    <submittedName>
        <fullName evidence="2">NAD(P)-binding protein</fullName>
    </submittedName>
</protein>
<evidence type="ECO:0000313" key="2">
    <source>
        <dbReference type="EMBL" id="PKY08865.1"/>
    </source>
</evidence>
<dbReference type="InterPro" id="IPR036291">
    <property type="entry name" value="NAD(P)-bd_dom_sf"/>
</dbReference>
<dbReference type="PANTHER" id="PTHR44013">
    <property type="entry name" value="ZINC-TYPE ALCOHOL DEHYDROGENASE-LIKE PROTEIN C16A3.02C"/>
    <property type="match status" value="1"/>
</dbReference>
<dbReference type="GO" id="GO:0016491">
    <property type="term" value="F:oxidoreductase activity"/>
    <property type="evidence" value="ECO:0007669"/>
    <property type="project" value="InterPro"/>
</dbReference>